<dbReference type="GO" id="GO:0003723">
    <property type="term" value="F:RNA binding"/>
    <property type="evidence" value="ECO:0007669"/>
    <property type="project" value="InterPro"/>
</dbReference>
<protein>
    <recommendedName>
        <fullName evidence="5">Phytocyanin domain-containing protein</fullName>
    </recommendedName>
</protein>
<feature type="domain" description="Phytocyanin" evidence="5">
    <location>
        <begin position="698"/>
        <end position="796"/>
    </location>
</feature>
<dbReference type="Gene3D" id="1.25.40.10">
    <property type="entry name" value="Tetratricopeptide repeat domain"/>
    <property type="match status" value="4"/>
</dbReference>
<keyword evidence="3" id="KW-0325">Glycoprotein</keyword>
<reference evidence="6" key="1">
    <citation type="submission" date="2022-04" db="EMBL/GenBank/DDBJ databases">
        <title>Carnegiea gigantea Genome sequencing and assembly v2.</title>
        <authorList>
            <person name="Copetti D."/>
            <person name="Sanderson M.J."/>
            <person name="Burquez A."/>
            <person name="Wojciechowski M.F."/>
        </authorList>
    </citation>
    <scope>NUCLEOTIDE SEQUENCE</scope>
    <source>
        <strain evidence="6">SGP5-SGP5p</strain>
        <tissue evidence="6">Aerial part</tissue>
    </source>
</reference>
<evidence type="ECO:0000256" key="3">
    <source>
        <dbReference type="ARBA" id="ARBA00023180"/>
    </source>
</evidence>
<keyword evidence="1" id="KW-0677">Repeat</keyword>
<evidence type="ECO:0000313" key="6">
    <source>
        <dbReference type="EMBL" id="KAJ8448675.1"/>
    </source>
</evidence>
<dbReference type="FunFam" id="1.25.40.10:FF:000343">
    <property type="entry name" value="Pentatricopeptide repeat-containing protein At3g58590"/>
    <property type="match status" value="1"/>
</dbReference>
<accession>A0A9Q1KTA2</accession>
<feature type="repeat" description="PPR" evidence="4">
    <location>
        <begin position="377"/>
        <end position="411"/>
    </location>
</feature>
<feature type="repeat" description="PPR" evidence="4">
    <location>
        <begin position="478"/>
        <end position="512"/>
    </location>
</feature>
<dbReference type="PROSITE" id="PS51485">
    <property type="entry name" value="PHYTOCYANIN"/>
    <property type="match status" value="1"/>
</dbReference>
<dbReference type="FunFam" id="1.25.40.10:FF:000687">
    <property type="entry name" value="Pentatricopeptide repeat-containing protein At4g33170"/>
    <property type="match status" value="1"/>
</dbReference>
<evidence type="ECO:0000259" key="5">
    <source>
        <dbReference type="PROSITE" id="PS51485"/>
    </source>
</evidence>
<sequence>MSAAHRALFKELLKLTQERNLQRGKALHAKIIKTDSFSNVYLANATVNLYAKCGQLTKAKLAFERTYDKDEVSWSTIINAYSQQGGPKSSFCVMGLFKRMRAENSLPSAHSLTGIFTAASNLADGWAGKQAHSLAIKTDNCGDVVVGSSILNMYCKLGLVADARQLFDKMPERNSVSWATMVSGYAAFGLADEAVGLFKLILLGEGDRGNQFFLTSVLSALTLPELVGAGREIHCFAIKAGVIRIGEVRNALVTMYLKCLSPNDALRMFETSTDKNPIMWSAMVTGLSQSGHSAKALELFTIMHYSGVRHSEYTFVGVISACSDINAIKEGMQVHCYSIKMGYEYHMYIMTALVDMYAKCGSVSDANKGFDYLQEPDVVLWTSMIGGYVQNGDNEEALALYAQMEAKGILPNGLTITNVLKGCSSLAALELGKQIHAHAIKYGLGREVTIGSALSTMYAKCGCIDEGNAVFQWMSERDVVAWNAMISGLAQNGCSDKALELFDGMRSEGIKPNNVTFVNILSACSHIGLVERALGYFKIMSAEFRIEPGLEHYACMVDVYSRAGRLMEAKEFIEAATIEHGMCLWRILLSASRNHRHYELGAYAGEKLMELGSQESSAYVLLSRLYTALGKPDDAERILRLMRLRGVGKEPGCSWIELKNLVHVFVVGDQKHPEIGDICRWLRILTKQMMEEVACRATLYNVGDSSGWDISTDLDSWATGKRFVVGDVLMFQYSSPFSACELTKKGFDTCNTSDAIKQLSTVNATFPLTKPGDYYFADCNRLYCLGGMKLRIHVRTNSTAAPVPIGAPIAAPAPAPAPGPPSLLPRTSKTNTPVLSSSAEFIKFSQAFLLLLLSFVSYSILG</sequence>
<dbReference type="InterPro" id="IPR011990">
    <property type="entry name" value="TPR-like_helical_dom_sf"/>
</dbReference>
<dbReference type="Pfam" id="PF02298">
    <property type="entry name" value="Cu_bind_like"/>
    <property type="match status" value="1"/>
</dbReference>
<dbReference type="SUPFAM" id="SSF49503">
    <property type="entry name" value="Cupredoxins"/>
    <property type="match status" value="1"/>
</dbReference>
<dbReference type="FunFam" id="2.60.40.420:FF:000034">
    <property type="entry name" value="Cupredoxin superfamily protein"/>
    <property type="match status" value="1"/>
</dbReference>
<feature type="repeat" description="PPR" evidence="4">
    <location>
        <begin position="143"/>
        <end position="177"/>
    </location>
</feature>
<dbReference type="NCBIfam" id="TIGR00756">
    <property type="entry name" value="PPR"/>
    <property type="match status" value="3"/>
</dbReference>
<dbReference type="Proteomes" id="UP001153076">
    <property type="component" value="Unassembled WGS sequence"/>
</dbReference>
<dbReference type="CDD" id="cd04216">
    <property type="entry name" value="Phytocyanin"/>
    <property type="match status" value="1"/>
</dbReference>
<evidence type="ECO:0000256" key="1">
    <source>
        <dbReference type="ARBA" id="ARBA00022737"/>
    </source>
</evidence>
<comment type="caution">
    <text evidence="6">The sequence shown here is derived from an EMBL/GenBank/DDBJ whole genome shotgun (WGS) entry which is preliminary data.</text>
</comment>
<dbReference type="InterPro" id="IPR046848">
    <property type="entry name" value="E_motif"/>
</dbReference>
<dbReference type="AlphaFoldDB" id="A0A9Q1KTA2"/>
<evidence type="ECO:0000256" key="4">
    <source>
        <dbReference type="PROSITE-ProRule" id="PRU00708"/>
    </source>
</evidence>
<evidence type="ECO:0000256" key="2">
    <source>
        <dbReference type="ARBA" id="ARBA00023157"/>
    </source>
</evidence>
<dbReference type="GO" id="GO:0099402">
    <property type="term" value="P:plant organ development"/>
    <property type="evidence" value="ECO:0007669"/>
    <property type="project" value="UniProtKB-ARBA"/>
</dbReference>
<dbReference type="Pfam" id="PF20431">
    <property type="entry name" value="E_motif"/>
    <property type="match status" value="1"/>
</dbReference>
<dbReference type="OrthoDB" id="1879995at2759"/>
<dbReference type="InterPro" id="IPR002885">
    <property type="entry name" value="PPR_rpt"/>
</dbReference>
<feature type="repeat" description="PPR" evidence="4">
    <location>
        <begin position="70"/>
        <end position="107"/>
    </location>
</feature>
<name>A0A9Q1KTA2_9CARY</name>
<keyword evidence="2" id="KW-1015">Disulfide bond</keyword>
<proteinExistence type="predicted"/>
<dbReference type="PANTHER" id="PTHR47926:SF521">
    <property type="entry name" value="PENTATRICOPEPTIDE REPEAT-CONTAINING PROTEIN"/>
    <property type="match status" value="1"/>
</dbReference>
<dbReference type="PANTHER" id="PTHR47926">
    <property type="entry name" value="PENTATRICOPEPTIDE REPEAT-CONTAINING PROTEIN"/>
    <property type="match status" value="1"/>
</dbReference>
<dbReference type="PROSITE" id="PS51375">
    <property type="entry name" value="PPR"/>
    <property type="match status" value="5"/>
</dbReference>
<dbReference type="FunFam" id="1.25.40.10:FF:000158">
    <property type="entry name" value="pentatricopeptide repeat-containing protein At2g33680"/>
    <property type="match status" value="1"/>
</dbReference>
<gene>
    <name evidence="6" type="ORF">Cgig2_010562</name>
</gene>
<dbReference type="InterPro" id="IPR003245">
    <property type="entry name" value="Phytocyanin_dom"/>
</dbReference>
<dbReference type="EMBL" id="JAKOGI010000028">
    <property type="protein sequence ID" value="KAJ8448675.1"/>
    <property type="molecule type" value="Genomic_DNA"/>
</dbReference>
<dbReference type="InterPro" id="IPR046960">
    <property type="entry name" value="PPR_At4g14850-like_plant"/>
</dbReference>
<evidence type="ECO:0000313" key="7">
    <source>
        <dbReference type="Proteomes" id="UP001153076"/>
    </source>
</evidence>
<dbReference type="Pfam" id="PF13041">
    <property type="entry name" value="PPR_2"/>
    <property type="match status" value="2"/>
</dbReference>
<dbReference type="GO" id="GO:0009055">
    <property type="term" value="F:electron transfer activity"/>
    <property type="evidence" value="ECO:0007669"/>
    <property type="project" value="InterPro"/>
</dbReference>
<organism evidence="6 7">
    <name type="scientific">Carnegiea gigantea</name>
    <dbReference type="NCBI Taxonomy" id="171969"/>
    <lineage>
        <taxon>Eukaryota</taxon>
        <taxon>Viridiplantae</taxon>
        <taxon>Streptophyta</taxon>
        <taxon>Embryophyta</taxon>
        <taxon>Tracheophyta</taxon>
        <taxon>Spermatophyta</taxon>
        <taxon>Magnoliopsida</taxon>
        <taxon>eudicotyledons</taxon>
        <taxon>Gunneridae</taxon>
        <taxon>Pentapetalae</taxon>
        <taxon>Caryophyllales</taxon>
        <taxon>Cactineae</taxon>
        <taxon>Cactaceae</taxon>
        <taxon>Cactoideae</taxon>
        <taxon>Echinocereeae</taxon>
        <taxon>Carnegiea</taxon>
    </lineage>
</organism>
<dbReference type="Gene3D" id="2.60.40.420">
    <property type="entry name" value="Cupredoxins - blue copper proteins"/>
    <property type="match status" value="1"/>
</dbReference>
<dbReference type="Pfam" id="PF01535">
    <property type="entry name" value="PPR"/>
    <property type="match status" value="5"/>
</dbReference>
<keyword evidence="7" id="KW-1185">Reference proteome</keyword>
<feature type="repeat" description="PPR" evidence="4">
    <location>
        <begin position="276"/>
        <end position="310"/>
    </location>
</feature>
<dbReference type="GO" id="GO:0009451">
    <property type="term" value="P:RNA modification"/>
    <property type="evidence" value="ECO:0007669"/>
    <property type="project" value="InterPro"/>
</dbReference>
<dbReference type="InterPro" id="IPR008972">
    <property type="entry name" value="Cupredoxin"/>
</dbReference>